<evidence type="ECO:0000256" key="2">
    <source>
        <dbReference type="ARBA" id="ARBA00023125"/>
    </source>
</evidence>
<dbReference type="InterPro" id="IPR016136">
    <property type="entry name" value="DNA_helicase_N/primase_C"/>
</dbReference>
<dbReference type="AlphaFoldDB" id="A0A381ZB87"/>
<feature type="domain" description="DNA helicase DnaB-like N-terminal" evidence="3">
    <location>
        <begin position="15"/>
        <end position="80"/>
    </location>
</feature>
<evidence type="ECO:0000259" key="3">
    <source>
        <dbReference type="Pfam" id="PF00772"/>
    </source>
</evidence>
<dbReference type="Gene3D" id="1.10.860.10">
    <property type="entry name" value="DNAb Helicase, Chain A"/>
    <property type="match status" value="1"/>
</dbReference>
<dbReference type="Pfam" id="PF00772">
    <property type="entry name" value="DnaB"/>
    <property type="match status" value="1"/>
</dbReference>
<proteinExistence type="predicted"/>
<evidence type="ECO:0000256" key="1">
    <source>
        <dbReference type="ARBA" id="ARBA00022705"/>
    </source>
</evidence>
<dbReference type="PANTHER" id="PTHR30153:SF2">
    <property type="entry name" value="REPLICATIVE DNA HELICASE"/>
    <property type="match status" value="1"/>
</dbReference>
<keyword evidence="1" id="KW-0235">DNA replication</keyword>
<protein>
    <recommendedName>
        <fullName evidence="3">DNA helicase DnaB-like N-terminal domain-containing protein</fullName>
    </recommendedName>
</protein>
<organism evidence="4">
    <name type="scientific">marine metagenome</name>
    <dbReference type="NCBI Taxonomy" id="408172"/>
    <lineage>
        <taxon>unclassified sequences</taxon>
        <taxon>metagenomes</taxon>
        <taxon>ecological metagenomes</taxon>
    </lineage>
</organism>
<evidence type="ECO:0000313" key="4">
    <source>
        <dbReference type="EMBL" id="SVA86459.1"/>
    </source>
</evidence>
<name>A0A381ZB87_9ZZZZ</name>
<dbReference type="GO" id="GO:0003678">
    <property type="term" value="F:DNA helicase activity"/>
    <property type="evidence" value="ECO:0007669"/>
    <property type="project" value="InterPro"/>
</dbReference>
<dbReference type="GO" id="GO:0006260">
    <property type="term" value="P:DNA replication"/>
    <property type="evidence" value="ECO:0007669"/>
    <property type="project" value="UniProtKB-KW"/>
</dbReference>
<dbReference type="InterPro" id="IPR007693">
    <property type="entry name" value="DNA_helicase_DnaB-like_N"/>
</dbReference>
<feature type="non-terminal residue" evidence="4">
    <location>
        <position position="1"/>
    </location>
</feature>
<reference evidence="4" key="1">
    <citation type="submission" date="2018-05" db="EMBL/GenBank/DDBJ databases">
        <authorList>
            <person name="Lanie J.A."/>
            <person name="Ng W.-L."/>
            <person name="Kazmierczak K.M."/>
            <person name="Andrzejewski T.M."/>
            <person name="Davidsen T.M."/>
            <person name="Wayne K.J."/>
            <person name="Tettelin H."/>
            <person name="Glass J.I."/>
            <person name="Rusch D."/>
            <person name="Podicherti R."/>
            <person name="Tsui H.-C.T."/>
            <person name="Winkler M.E."/>
        </authorList>
    </citation>
    <scope>NUCLEOTIDE SEQUENCE</scope>
</reference>
<keyword evidence="2" id="KW-0238">DNA-binding</keyword>
<dbReference type="SUPFAM" id="SSF48024">
    <property type="entry name" value="N-terminal domain of DnaB helicase"/>
    <property type="match status" value="1"/>
</dbReference>
<dbReference type="GO" id="GO:0003677">
    <property type="term" value="F:DNA binding"/>
    <property type="evidence" value="ECO:0007669"/>
    <property type="project" value="UniProtKB-KW"/>
</dbReference>
<feature type="non-terminal residue" evidence="4">
    <location>
        <position position="81"/>
    </location>
</feature>
<gene>
    <name evidence="4" type="ORF">METZ01_LOCUS139313</name>
</gene>
<dbReference type="PANTHER" id="PTHR30153">
    <property type="entry name" value="REPLICATIVE DNA HELICASE DNAB"/>
    <property type="match status" value="1"/>
</dbReference>
<dbReference type="InterPro" id="IPR036185">
    <property type="entry name" value="DNA_heli_DnaB-like_N_sf"/>
</dbReference>
<dbReference type="EMBL" id="UINC01020635">
    <property type="protein sequence ID" value="SVA86459.1"/>
    <property type="molecule type" value="Genomic_DNA"/>
</dbReference>
<dbReference type="GO" id="GO:0005524">
    <property type="term" value="F:ATP binding"/>
    <property type="evidence" value="ECO:0007669"/>
    <property type="project" value="InterPro"/>
</dbReference>
<dbReference type="GO" id="GO:0005829">
    <property type="term" value="C:cytosol"/>
    <property type="evidence" value="ECO:0007669"/>
    <property type="project" value="TreeGrafter"/>
</dbReference>
<sequence length="81" mass="9265">MVHPLNILKSKLEELPNNIEAEQSIIGSILISNEIFDEINIIISSKNFYDPMHQKIFGAIEKLIYSGMLANPITLKNYFEN</sequence>
<accession>A0A381ZB87</accession>